<dbReference type="PANTHER" id="PTHR43442:SF3">
    <property type="entry name" value="GLUCONOKINASE-RELATED"/>
    <property type="match status" value="1"/>
</dbReference>
<gene>
    <name evidence="11" type="ORF">H0264_24625</name>
</gene>
<evidence type="ECO:0000256" key="10">
    <source>
        <dbReference type="RuleBase" id="RU363066"/>
    </source>
</evidence>
<keyword evidence="4 10" id="KW-0808">Transferase</keyword>
<evidence type="ECO:0000256" key="9">
    <source>
        <dbReference type="ARBA" id="ARBA00048090"/>
    </source>
</evidence>
<dbReference type="GO" id="GO:0046316">
    <property type="term" value="F:gluconokinase activity"/>
    <property type="evidence" value="ECO:0007669"/>
    <property type="project" value="UniProtKB-EC"/>
</dbReference>
<evidence type="ECO:0000256" key="3">
    <source>
        <dbReference type="ARBA" id="ARBA00012054"/>
    </source>
</evidence>
<evidence type="ECO:0000256" key="2">
    <source>
        <dbReference type="ARBA" id="ARBA00008420"/>
    </source>
</evidence>
<evidence type="ECO:0000256" key="7">
    <source>
        <dbReference type="ARBA" id="ARBA00022840"/>
    </source>
</evidence>
<proteinExistence type="inferred from homology"/>
<name>A0A7D6V7G2_9NOCA</name>
<organism evidence="11 12">
    <name type="scientific">Nocardia huaxiensis</name>
    <dbReference type="NCBI Taxonomy" id="2755382"/>
    <lineage>
        <taxon>Bacteria</taxon>
        <taxon>Bacillati</taxon>
        <taxon>Actinomycetota</taxon>
        <taxon>Actinomycetes</taxon>
        <taxon>Mycobacteriales</taxon>
        <taxon>Nocardiaceae</taxon>
        <taxon>Nocardia</taxon>
    </lineage>
</organism>
<comment type="pathway">
    <text evidence="1">Carbohydrate acid metabolism.</text>
</comment>
<dbReference type="InterPro" id="IPR006001">
    <property type="entry name" value="Therm_gnt_kin"/>
</dbReference>
<dbReference type="EC" id="2.7.1.12" evidence="3 10"/>
<dbReference type="Pfam" id="PF13671">
    <property type="entry name" value="AAA_33"/>
    <property type="match status" value="1"/>
</dbReference>
<dbReference type="Proteomes" id="UP000515512">
    <property type="component" value="Chromosome"/>
</dbReference>
<dbReference type="GO" id="GO:0005524">
    <property type="term" value="F:ATP binding"/>
    <property type="evidence" value="ECO:0007669"/>
    <property type="project" value="UniProtKB-KW"/>
</dbReference>
<evidence type="ECO:0000256" key="8">
    <source>
        <dbReference type="ARBA" id="ARBA00023064"/>
    </source>
</evidence>
<evidence type="ECO:0000256" key="4">
    <source>
        <dbReference type="ARBA" id="ARBA00022679"/>
    </source>
</evidence>
<evidence type="ECO:0000313" key="11">
    <source>
        <dbReference type="EMBL" id="QLY28534.1"/>
    </source>
</evidence>
<comment type="catalytic activity">
    <reaction evidence="9 10">
        <text>D-gluconate + ATP = 6-phospho-D-gluconate + ADP + H(+)</text>
        <dbReference type="Rhea" id="RHEA:19433"/>
        <dbReference type="ChEBI" id="CHEBI:15378"/>
        <dbReference type="ChEBI" id="CHEBI:18391"/>
        <dbReference type="ChEBI" id="CHEBI:30616"/>
        <dbReference type="ChEBI" id="CHEBI:58759"/>
        <dbReference type="ChEBI" id="CHEBI:456216"/>
        <dbReference type="EC" id="2.7.1.12"/>
    </reaction>
</comment>
<keyword evidence="7 10" id="KW-0067">ATP-binding</keyword>
<dbReference type="AlphaFoldDB" id="A0A7D6V7G2"/>
<dbReference type="GO" id="GO:0019521">
    <property type="term" value="P:D-gluconate metabolic process"/>
    <property type="evidence" value="ECO:0007669"/>
    <property type="project" value="UniProtKB-KW"/>
</dbReference>
<dbReference type="PANTHER" id="PTHR43442">
    <property type="entry name" value="GLUCONOKINASE-RELATED"/>
    <property type="match status" value="1"/>
</dbReference>
<dbReference type="Gene3D" id="3.40.50.300">
    <property type="entry name" value="P-loop containing nucleotide triphosphate hydrolases"/>
    <property type="match status" value="1"/>
</dbReference>
<comment type="similarity">
    <text evidence="2 10">Belongs to the gluconokinase GntK/GntV family.</text>
</comment>
<dbReference type="EMBL" id="CP059399">
    <property type="protein sequence ID" value="QLY28534.1"/>
    <property type="molecule type" value="Genomic_DNA"/>
</dbReference>
<evidence type="ECO:0000256" key="6">
    <source>
        <dbReference type="ARBA" id="ARBA00022777"/>
    </source>
</evidence>
<keyword evidence="6 10" id="KW-0418">Kinase</keyword>
<dbReference type="KEGG" id="nhu:H0264_24625"/>
<dbReference type="SUPFAM" id="SSF52540">
    <property type="entry name" value="P-loop containing nucleoside triphosphate hydrolases"/>
    <property type="match status" value="1"/>
</dbReference>
<sequence length="176" mass="18818">MPATIVVVMGVSGTGKSTVARALSTTLGWDLLEGDDLHPAANIAKMSAGHPLTDADRRPWLESIAHWIADHAATGASAVITCSALKKTYRDILRHSVTAHPTTELLFLYLHGTRPLLALRTTTRTGHFMPPALLDSQLATLEDPRSEPDVLTIDVAGTPRQVEAAALTALRDRLGS</sequence>
<dbReference type="NCBIfam" id="TIGR01313">
    <property type="entry name" value="therm_gnt_kin"/>
    <property type="match status" value="1"/>
</dbReference>
<dbReference type="FunFam" id="3.40.50.300:FF:000522">
    <property type="entry name" value="Gluconokinase"/>
    <property type="match status" value="1"/>
</dbReference>
<keyword evidence="12" id="KW-1185">Reference proteome</keyword>
<protein>
    <recommendedName>
        <fullName evidence="3 10">Gluconokinase</fullName>
        <ecNumber evidence="3 10">2.7.1.12</ecNumber>
    </recommendedName>
</protein>
<keyword evidence="8" id="KW-0311">Gluconate utilization</keyword>
<accession>A0A7D6V7G2</accession>
<evidence type="ECO:0000256" key="5">
    <source>
        <dbReference type="ARBA" id="ARBA00022741"/>
    </source>
</evidence>
<keyword evidence="5 10" id="KW-0547">Nucleotide-binding</keyword>
<dbReference type="RefSeq" id="WP_181579740.1">
    <property type="nucleotide sequence ID" value="NZ_CP059399.1"/>
</dbReference>
<evidence type="ECO:0000256" key="1">
    <source>
        <dbReference type="ARBA" id="ARBA00004761"/>
    </source>
</evidence>
<dbReference type="GO" id="GO:0005737">
    <property type="term" value="C:cytoplasm"/>
    <property type="evidence" value="ECO:0007669"/>
    <property type="project" value="TreeGrafter"/>
</dbReference>
<evidence type="ECO:0000313" key="12">
    <source>
        <dbReference type="Proteomes" id="UP000515512"/>
    </source>
</evidence>
<dbReference type="InterPro" id="IPR027417">
    <property type="entry name" value="P-loop_NTPase"/>
</dbReference>
<dbReference type="CDD" id="cd02021">
    <property type="entry name" value="GntK"/>
    <property type="match status" value="1"/>
</dbReference>
<reference evidence="11 12" key="1">
    <citation type="submission" date="2020-07" db="EMBL/GenBank/DDBJ databases">
        <authorList>
            <person name="Zhuang K."/>
            <person name="Ran Y."/>
        </authorList>
    </citation>
    <scope>NUCLEOTIDE SEQUENCE [LARGE SCALE GENOMIC DNA]</scope>
    <source>
        <strain evidence="11 12">WCH-YHL-001</strain>
    </source>
</reference>